<keyword evidence="5 17" id="KW-0732">Signal</keyword>
<dbReference type="OrthoDB" id="3238762at2759"/>
<dbReference type="InterPro" id="IPR005103">
    <property type="entry name" value="AA9_LPMO"/>
</dbReference>
<keyword evidence="11 15" id="KW-0119">Carbohydrate metabolism</keyword>
<feature type="domain" description="CBM1" evidence="18">
    <location>
        <begin position="293"/>
        <end position="329"/>
    </location>
</feature>
<accession>A0A5C3L0J6</accession>
<keyword evidence="12 15" id="KW-0624">Polysaccharide degradation</keyword>
<dbReference type="PANTHER" id="PTHR33353">
    <property type="entry name" value="PUTATIVE (AFU_ORTHOLOGUE AFUA_1G12560)-RELATED"/>
    <property type="match status" value="1"/>
</dbReference>
<reference evidence="19 20" key="1">
    <citation type="journal article" date="2019" name="Nat. Ecol. Evol.">
        <title>Megaphylogeny resolves global patterns of mushroom evolution.</title>
        <authorList>
            <person name="Varga T."/>
            <person name="Krizsan K."/>
            <person name="Foldi C."/>
            <person name="Dima B."/>
            <person name="Sanchez-Garcia M."/>
            <person name="Sanchez-Ramirez S."/>
            <person name="Szollosi G.J."/>
            <person name="Szarkandi J.G."/>
            <person name="Papp V."/>
            <person name="Albert L."/>
            <person name="Andreopoulos W."/>
            <person name="Angelini C."/>
            <person name="Antonin V."/>
            <person name="Barry K.W."/>
            <person name="Bougher N.L."/>
            <person name="Buchanan P."/>
            <person name="Buyck B."/>
            <person name="Bense V."/>
            <person name="Catcheside P."/>
            <person name="Chovatia M."/>
            <person name="Cooper J."/>
            <person name="Damon W."/>
            <person name="Desjardin D."/>
            <person name="Finy P."/>
            <person name="Geml J."/>
            <person name="Haridas S."/>
            <person name="Hughes K."/>
            <person name="Justo A."/>
            <person name="Karasinski D."/>
            <person name="Kautmanova I."/>
            <person name="Kiss B."/>
            <person name="Kocsube S."/>
            <person name="Kotiranta H."/>
            <person name="LaButti K.M."/>
            <person name="Lechner B.E."/>
            <person name="Liimatainen K."/>
            <person name="Lipzen A."/>
            <person name="Lukacs Z."/>
            <person name="Mihaltcheva S."/>
            <person name="Morgado L.N."/>
            <person name="Niskanen T."/>
            <person name="Noordeloos M.E."/>
            <person name="Ohm R.A."/>
            <person name="Ortiz-Santana B."/>
            <person name="Ovrebo C."/>
            <person name="Racz N."/>
            <person name="Riley R."/>
            <person name="Savchenko A."/>
            <person name="Shiryaev A."/>
            <person name="Soop K."/>
            <person name="Spirin V."/>
            <person name="Szebenyi C."/>
            <person name="Tomsovsky M."/>
            <person name="Tulloss R.E."/>
            <person name="Uehling J."/>
            <person name="Grigoriev I.V."/>
            <person name="Vagvolgyi C."/>
            <person name="Papp T."/>
            <person name="Martin F.M."/>
            <person name="Miettinen O."/>
            <person name="Hibbett D.S."/>
            <person name="Nagy L.G."/>
        </authorList>
    </citation>
    <scope>NUCLEOTIDE SEQUENCE [LARGE SCALE GENOMIC DNA]</scope>
    <source>
        <strain evidence="19 20">CBS 121175</strain>
    </source>
</reference>
<keyword evidence="3 15" id="KW-0964">Secreted</keyword>
<evidence type="ECO:0000256" key="4">
    <source>
        <dbReference type="ARBA" id="ARBA00022723"/>
    </source>
</evidence>
<dbReference type="PANTHER" id="PTHR33353:SF9">
    <property type="entry name" value="ENDOGLUCANASE II"/>
    <property type="match status" value="1"/>
</dbReference>
<gene>
    <name evidence="19" type="ORF">FA15DRAFT_703119</name>
</gene>
<comment type="function">
    <text evidence="15">Lytic polysaccharide monooxygenase (LMPO) that depolymerizes crystalline and amorphous polysaccharides via the oxidation of scissile alpha- or beta-(1-4)-glycosidic bonds, yielding C1 and/or C4 oxidation products. Catalysis by LPMOs requires the reduction of the active-site copper from Cu(II) to Cu(I) by a reducing agent and H(2)O(2) or O(2) as a cosubstrate.</text>
</comment>
<dbReference type="Pfam" id="PF03443">
    <property type="entry name" value="AA9"/>
    <property type="match status" value="1"/>
</dbReference>
<evidence type="ECO:0000256" key="14">
    <source>
        <dbReference type="ARBA" id="ARBA00045077"/>
    </source>
</evidence>
<feature type="compositionally biased region" description="Pro residues" evidence="16">
    <location>
        <begin position="274"/>
        <end position="292"/>
    </location>
</feature>
<keyword evidence="4" id="KW-0479">Metal-binding</keyword>
<dbReference type="EC" id="1.14.99.56" evidence="15"/>
<dbReference type="AlphaFoldDB" id="A0A5C3L0J6"/>
<evidence type="ECO:0000256" key="3">
    <source>
        <dbReference type="ARBA" id="ARBA00022525"/>
    </source>
</evidence>
<organism evidence="19 20">
    <name type="scientific">Coprinopsis marcescibilis</name>
    <name type="common">Agaric fungus</name>
    <name type="synonym">Psathyrella marcescibilis</name>
    <dbReference type="NCBI Taxonomy" id="230819"/>
    <lineage>
        <taxon>Eukaryota</taxon>
        <taxon>Fungi</taxon>
        <taxon>Dikarya</taxon>
        <taxon>Basidiomycota</taxon>
        <taxon>Agaricomycotina</taxon>
        <taxon>Agaricomycetes</taxon>
        <taxon>Agaricomycetidae</taxon>
        <taxon>Agaricales</taxon>
        <taxon>Agaricineae</taxon>
        <taxon>Psathyrellaceae</taxon>
        <taxon>Coprinopsis</taxon>
    </lineage>
</organism>
<evidence type="ECO:0000256" key="1">
    <source>
        <dbReference type="ARBA" id="ARBA00001973"/>
    </source>
</evidence>
<evidence type="ECO:0000256" key="10">
    <source>
        <dbReference type="ARBA" id="ARBA00023157"/>
    </source>
</evidence>
<comment type="subcellular location">
    <subcellularLocation>
        <location evidence="2 15">Secreted</location>
    </subcellularLocation>
</comment>
<evidence type="ECO:0000259" key="18">
    <source>
        <dbReference type="PROSITE" id="PS51164"/>
    </source>
</evidence>
<evidence type="ECO:0000256" key="11">
    <source>
        <dbReference type="ARBA" id="ARBA00023277"/>
    </source>
</evidence>
<evidence type="ECO:0000256" key="5">
    <source>
        <dbReference type="ARBA" id="ARBA00022729"/>
    </source>
</evidence>
<dbReference type="GO" id="GO:0030248">
    <property type="term" value="F:cellulose binding"/>
    <property type="evidence" value="ECO:0007669"/>
    <property type="project" value="UniProtKB-UniRule"/>
</dbReference>
<feature type="region of interest" description="Disordered" evidence="16">
    <location>
        <begin position="274"/>
        <end position="294"/>
    </location>
</feature>
<evidence type="ECO:0000256" key="2">
    <source>
        <dbReference type="ARBA" id="ARBA00004613"/>
    </source>
</evidence>
<evidence type="ECO:0000256" key="9">
    <source>
        <dbReference type="ARBA" id="ARBA00023033"/>
    </source>
</evidence>
<dbReference type="InterPro" id="IPR000254">
    <property type="entry name" value="CBD"/>
</dbReference>
<evidence type="ECO:0000256" key="17">
    <source>
        <dbReference type="SAM" id="SignalP"/>
    </source>
</evidence>
<dbReference type="SMART" id="SM00236">
    <property type="entry name" value="fCBD"/>
    <property type="match status" value="1"/>
</dbReference>
<dbReference type="EMBL" id="ML210178">
    <property type="protein sequence ID" value="TFK26138.1"/>
    <property type="molecule type" value="Genomic_DNA"/>
</dbReference>
<evidence type="ECO:0000256" key="7">
    <source>
        <dbReference type="ARBA" id="ARBA00023002"/>
    </source>
</evidence>
<evidence type="ECO:0000313" key="20">
    <source>
        <dbReference type="Proteomes" id="UP000307440"/>
    </source>
</evidence>
<dbReference type="GO" id="GO:0030245">
    <property type="term" value="P:cellulose catabolic process"/>
    <property type="evidence" value="ECO:0007669"/>
    <property type="project" value="UniProtKB-UniRule"/>
</dbReference>
<feature type="signal peptide" evidence="17">
    <location>
        <begin position="1"/>
        <end position="16"/>
    </location>
</feature>
<evidence type="ECO:0000256" key="6">
    <source>
        <dbReference type="ARBA" id="ARBA00023001"/>
    </source>
</evidence>
<feature type="chain" id="PRO_5022759608" description="AA9 family lytic polysaccharide monooxygenase" evidence="17">
    <location>
        <begin position="17"/>
        <end position="329"/>
    </location>
</feature>
<dbReference type="InterPro" id="IPR049892">
    <property type="entry name" value="AA9"/>
</dbReference>
<keyword evidence="6 15" id="KW-0136">Cellulose degradation</keyword>
<evidence type="ECO:0000256" key="12">
    <source>
        <dbReference type="ARBA" id="ARBA00023326"/>
    </source>
</evidence>
<dbReference type="STRING" id="230819.A0A5C3L0J6"/>
<comment type="similarity">
    <text evidence="13">Belongs to the polysaccharide monooxygenase AA9 family.</text>
</comment>
<dbReference type="GO" id="GO:0005576">
    <property type="term" value="C:extracellular region"/>
    <property type="evidence" value="ECO:0007669"/>
    <property type="project" value="UniProtKB-SubCell"/>
</dbReference>
<keyword evidence="9" id="KW-0503">Monooxygenase</keyword>
<evidence type="ECO:0000256" key="8">
    <source>
        <dbReference type="ARBA" id="ARBA00023008"/>
    </source>
</evidence>
<comment type="domain">
    <text evidence="15">Has a modular structure: an endo-beta-1,4-glucanase catalytic module at the N-terminus, a linker rich in serines and threonines, and a C-terminal carbohydrate-binding module (CBM).</text>
</comment>
<proteinExistence type="inferred from homology"/>
<evidence type="ECO:0000256" key="16">
    <source>
        <dbReference type="SAM" id="MobiDB-lite"/>
    </source>
</evidence>
<dbReference type="GO" id="GO:0008810">
    <property type="term" value="F:cellulase activity"/>
    <property type="evidence" value="ECO:0007669"/>
    <property type="project" value="UniProtKB-UniRule"/>
</dbReference>
<comment type="catalytic activity">
    <reaction evidence="14 15">
        <text>[(1-&gt;4)-beta-D-glucosyl]n+m + reduced acceptor + O2 = 4-dehydro-beta-D-glucosyl-[(1-&gt;4)-beta-D-glucosyl]n-1 + [(1-&gt;4)-beta-D-glucosyl]m + acceptor + H2O.</text>
        <dbReference type="EC" id="1.14.99.56"/>
    </reaction>
</comment>
<dbReference type="Gene3D" id="2.70.50.70">
    <property type="match status" value="1"/>
</dbReference>
<dbReference type="InterPro" id="IPR035971">
    <property type="entry name" value="CBD_sf"/>
</dbReference>
<dbReference type="GO" id="GO:0046872">
    <property type="term" value="F:metal ion binding"/>
    <property type="evidence" value="ECO:0007669"/>
    <property type="project" value="UniProtKB-KW"/>
</dbReference>
<keyword evidence="8" id="KW-0186">Copper</keyword>
<dbReference type="SUPFAM" id="SSF57180">
    <property type="entry name" value="Cellulose-binding domain"/>
    <property type="match status" value="1"/>
</dbReference>
<sequence length="329" mass="34964">MKAIASILLLAASAAAHSTWQQIWINGVDGGTSCLRTPASNNPISLSQSQLACNQATNSPNVCTIKPGDKVTVEMHQQPNQRSCRNEALGGNHFGPILIYMARVSDAKTANAAGSDWFKIHESGMVSNNPVYWAVQVLNDNCGHYTFTVPDVAPGNYLLRAEAIALHVASGSGGAQFYPGCWQINVIGNGSARPPTVKIPGAYSANHPGILININRPISTYEIPGPAPYGYVAPPIANTKWPTTATWNTALQPSTVPTVTPPVNQEPVPPVVTQPPPVTSQPPVVQPPPPAQPLQTQFGQCGGQGWNGPTQCVSPYTCRSTNQWYAQCI</sequence>
<name>A0A5C3L0J6_COPMA</name>
<keyword evidence="20" id="KW-1185">Reference proteome</keyword>
<dbReference type="GO" id="GO:0004497">
    <property type="term" value="F:monooxygenase activity"/>
    <property type="evidence" value="ECO:0007669"/>
    <property type="project" value="UniProtKB-KW"/>
</dbReference>
<dbReference type="Pfam" id="PF00734">
    <property type="entry name" value="CBM_1"/>
    <property type="match status" value="1"/>
</dbReference>
<comment type="cofactor">
    <cofactor evidence="1">
        <name>Cu(2+)</name>
        <dbReference type="ChEBI" id="CHEBI:29036"/>
    </cofactor>
</comment>
<keyword evidence="10 15" id="KW-1015">Disulfide bond</keyword>
<evidence type="ECO:0000256" key="15">
    <source>
        <dbReference type="RuleBase" id="RU368122"/>
    </source>
</evidence>
<protein>
    <recommendedName>
        <fullName evidence="15">AA9 family lytic polysaccharide monooxygenase</fullName>
        <ecNumber evidence="15">1.14.99.56</ecNumber>
    </recommendedName>
    <alternativeName>
        <fullName evidence="15">Endo-beta-1,4-glucanase</fullName>
    </alternativeName>
    <alternativeName>
        <fullName evidence="15">Glycosyl hydrolase 61 family protein</fullName>
    </alternativeName>
</protein>
<dbReference type="PROSITE" id="PS00562">
    <property type="entry name" value="CBM1_1"/>
    <property type="match status" value="1"/>
</dbReference>
<dbReference type="Proteomes" id="UP000307440">
    <property type="component" value="Unassembled WGS sequence"/>
</dbReference>
<dbReference type="CDD" id="cd21175">
    <property type="entry name" value="LPMO_AA9"/>
    <property type="match status" value="1"/>
</dbReference>
<evidence type="ECO:0000256" key="13">
    <source>
        <dbReference type="ARBA" id="ARBA00044502"/>
    </source>
</evidence>
<dbReference type="PROSITE" id="PS51164">
    <property type="entry name" value="CBM1_2"/>
    <property type="match status" value="1"/>
</dbReference>
<evidence type="ECO:0000313" key="19">
    <source>
        <dbReference type="EMBL" id="TFK26138.1"/>
    </source>
</evidence>
<keyword evidence="7" id="KW-0560">Oxidoreductase</keyword>